<evidence type="ECO:0008006" key="4">
    <source>
        <dbReference type="Google" id="ProtNLM"/>
    </source>
</evidence>
<protein>
    <recommendedName>
        <fullName evidence="4">NYN domain-containing protein</fullName>
    </recommendedName>
</protein>
<dbReference type="GO" id="GO:0005085">
    <property type="term" value="F:guanyl-nucleotide exchange factor activity"/>
    <property type="evidence" value="ECO:0007669"/>
    <property type="project" value="TreeGrafter"/>
</dbReference>
<keyword evidence="3" id="KW-1185">Reference proteome</keyword>
<feature type="region of interest" description="Disordered" evidence="1">
    <location>
        <begin position="365"/>
        <end position="395"/>
    </location>
</feature>
<dbReference type="GO" id="GO:0031267">
    <property type="term" value="F:small GTPase binding"/>
    <property type="evidence" value="ECO:0007669"/>
    <property type="project" value="TreeGrafter"/>
</dbReference>
<accession>A0AAF0DMV6</accession>
<feature type="region of interest" description="Disordered" evidence="1">
    <location>
        <begin position="94"/>
        <end position="119"/>
    </location>
</feature>
<dbReference type="GO" id="GO:0005634">
    <property type="term" value="C:nucleus"/>
    <property type="evidence" value="ECO:0007669"/>
    <property type="project" value="TreeGrafter"/>
</dbReference>
<evidence type="ECO:0000313" key="2">
    <source>
        <dbReference type="EMBL" id="WEW60607.1"/>
    </source>
</evidence>
<dbReference type="PANTHER" id="PTHR15837:SF5">
    <property type="entry name" value="NYN DOMAIN-CONTAINING PROTEIN"/>
    <property type="match status" value="1"/>
</dbReference>
<reference evidence="2" key="1">
    <citation type="submission" date="2023-03" db="EMBL/GenBank/DDBJ databases">
        <title>Emydomyces testavorans Genome Sequence.</title>
        <authorList>
            <person name="Hoyer L."/>
        </authorList>
    </citation>
    <scope>NUCLEOTIDE SEQUENCE</scope>
    <source>
        <strain evidence="2">16-2883</strain>
    </source>
</reference>
<evidence type="ECO:0000313" key="3">
    <source>
        <dbReference type="Proteomes" id="UP001219355"/>
    </source>
</evidence>
<dbReference type="AlphaFoldDB" id="A0AAF0DMV6"/>
<dbReference type="EMBL" id="CP120630">
    <property type="protein sequence ID" value="WEW60607.1"/>
    <property type="molecule type" value="Genomic_DNA"/>
</dbReference>
<dbReference type="CDD" id="cd18724">
    <property type="entry name" value="PIN_LabA-like"/>
    <property type="match status" value="1"/>
</dbReference>
<organism evidence="2 3">
    <name type="scientific">Emydomyces testavorans</name>
    <dbReference type="NCBI Taxonomy" id="2070801"/>
    <lineage>
        <taxon>Eukaryota</taxon>
        <taxon>Fungi</taxon>
        <taxon>Dikarya</taxon>
        <taxon>Ascomycota</taxon>
        <taxon>Pezizomycotina</taxon>
        <taxon>Eurotiomycetes</taxon>
        <taxon>Eurotiomycetidae</taxon>
        <taxon>Onygenales</taxon>
        <taxon>Nannizziopsiaceae</taxon>
        <taxon>Emydomyces</taxon>
    </lineage>
</organism>
<proteinExistence type="predicted"/>
<name>A0AAF0DMV6_9EURO</name>
<dbReference type="PANTHER" id="PTHR15837">
    <property type="entry name" value="RAN GUANINE NUCLEOTIDE RELEASE FACTOR"/>
    <property type="match status" value="1"/>
</dbReference>
<feature type="compositionally biased region" description="Polar residues" evidence="1">
    <location>
        <begin position="378"/>
        <end position="393"/>
    </location>
</feature>
<dbReference type="Proteomes" id="UP001219355">
    <property type="component" value="Chromosome 4"/>
</dbReference>
<feature type="region of interest" description="Disordered" evidence="1">
    <location>
        <begin position="180"/>
        <end position="199"/>
    </location>
</feature>
<gene>
    <name evidence="2" type="ORF">PRK78_006094</name>
</gene>
<dbReference type="GO" id="GO:0006606">
    <property type="term" value="P:protein import into nucleus"/>
    <property type="evidence" value="ECO:0007669"/>
    <property type="project" value="TreeGrafter"/>
</dbReference>
<dbReference type="Gene3D" id="3.40.50.1010">
    <property type="entry name" value="5'-nuclease"/>
    <property type="match status" value="1"/>
</dbReference>
<evidence type="ECO:0000256" key="1">
    <source>
        <dbReference type="SAM" id="MobiDB-lite"/>
    </source>
</evidence>
<dbReference type="InterPro" id="IPR007681">
    <property type="entry name" value="Mog1"/>
</dbReference>
<sequence length="500" mass="54885">MSDSEAEATWDFTPVINLLNSFKAGPQKKSTETLRGCVSKFSEAANDDNLPSKEPEGITRDCCKLGDFSTVWTFLSQPSSSASDDACGSVISRELDGSSDERANEEEGGSVGRGNNVSREPLEATVENHTESGGTQAKKILLRRSNLRLDDSAPLDNPGECVPERPPIQILKNPHLNPVRQASSLRPASPTCPKTNGLAPDDLSTKCNVLNLPKTVSKSPLKSQYQVKPKLTGSAAEKKADLIKLLRECHAEQSLHLANPKICDPAFTSSNTSPNGIHVFVDTSNVMVGFHDRIKIARDIPINARVPRLALSFHNLSLILERGRPVCKRVLVGSDRIPPIDEAEKLGYETNILVRVQKVKEASPRKKKSLCRRDATGTKCNGNAQQEKSSGSETVLKPVPEKWVEQAVDEILHLKMLESIVDTDQPSTAVLVTGDAAEAEYSAGFLKMVERALQKGWTVELVSFSSTISRAYSRAEFKCKWRSKFSIIELDKYAEYLLDM</sequence>